<evidence type="ECO:0000256" key="1">
    <source>
        <dbReference type="ARBA" id="ARBA00037964"/>
    </source>
</evidence>
<dbReference type="InterPro" id="IPR052086">
    <property type="entry name" value="Mannan_Polymerase_Subunit"/>
</dbReference>
<organism evidence="2 3">
    <name type="scientific">Ceratodon purpureus</name>
    <name type="common">Fire moss</name>
    <name type="synonym">Dicranum purpureum</name>
    <dbReference type="NCBI Taxonomy" id="3225"/>
    <lineage>
        <taxon>Eukaryota</taxon>
        <taxon>Viridiplantae</taxon>
        <taxon>Streptophyta</taxon>
        <taxon>Embryophyta</taxon>
        <taxon>Bryophyta</taxon>
        <taxon>Bryophytina</taxon>
        <taxon>Bryopsida</taxon>
        <taxon>Dicranidae</taxon>
        <taxon>Pseudoditrichales</taxon>
        <taxon>Ditrichaceae</taxon>
        <taxon>Ceratodon</taxon>
    </lineage>
</organism>
<dbReference type="EMBL" id="CM026432">
    <property type="protein sequence ID" value="KAG0557398.1"/>
    <property type="molecule type" value="Genomic_DNA"/>
</dbReference>
<comment type="similarity">
    <text evidence="1">Belongs to the ANP1/MMN9/VAN1 family.</text>
</comment>
<evidence type="ECO:0000313" key="3">
    <source>
        <dbReference type="Proteomes" id="UP000822688"/>
    </source>
</evidence>
<dbReference type="PANTHER" id="PTHR43083:SF6">
    <property type="entry name" value="MANNAN POLYMERASE COMPLEXES SUBUNIT MNN9"/>
    <property type="match status" value="1"/>
</dbReference>
<evidence type="ECO:0000313" key="2">
    <source>
        <dbReference type="EMBL" id="KAG0557398.1"/>
    </source>
</evidence>
<keyword evidence="3" id="KW-1185">Reference proteome</keyword>
<gene>
    <name evidence="2" type="ORF">KC19_11G126500</name>
</gene>
<reference evidence="2 3" key="1">
    <citation type="submission" date="2020-06" db="EMBL/GenBank/DDBJ databases">
        <title>WGS assembly of Ceratodon purpureus strain R40.</title>
        <authorList>
            <person name="Carey S.B."/>
            <person name="Jenkins J."/>
            <person name="Shu S."/>
            <person name="Lovell J.T."/>
            <person name="Sreedasyam A."/>
            <person name="Maumus F."/>
            <person name="Tiley G.P."/>
            <person name="Fernandez-Pozo N."/>
            <person name="Barry K."/>
            <person name="Chen C."/>
            <person name="Wang M."/>
            <person name="Lipzen A."/>
            <person name="Daum C."/>
            <person name="Saski C.A."/>
            <person name="Payton A.C."/>
            <person name="Mcbreen J.C."/>
            <person name="Conrad R.E."/>
            <person name="Kollar L.M."/>
            <person name="Olsson S."/>
            <person name="Huttunen S."/>
            <person name="Landis J.B."/>
            <person name="Wickett N.J."/>
            <person name="Johnson M.G."/>
            <person name="Rensing S.A."/>
            <person name="Grimwood J."/>
            <person name="Schmutz J."/>
            <person name="Mcdaniel S.F."/>
        </authorList>
    </citation>
    <scope>NUCLEOTIDE SEQUENCE [LARGE SCALE GENOMIC DNA]</scope>
    <source>
        <strain evidence="2 3">R40</strain>
    </source>
</reference>
<sequence length="359" mass="41089">MVIRKRIFVAAISVLSVLWLLFLVSNFSSTSWNEIFSSFGGQRSYENSEELTGITNIWTPKQPLEVFTEIAQSSPEIPGPEMLSNGYPDVLILSPLKQVSGHIKSYFTLLHSLSYPKNSISLGFLVSDSDDRSYDLVRDHFLQRKKVVTNQTEKYRDVTLVHQSFSYNPGSNWVDIHGMRNQIPRRKVLAKSRNYLLFSSLRPHHEWVLWIDSDVSHYPPTMVQDLLNFTGPDKHILVPNSYWRDDKGEEHPYDRNSWRETPESRKFLKQTQEIVVFEGYSAYTTGRISLGDLRGSNESVVKLDAVGGTVLLVRGRLHREGLVFLPVPYEKAIETEALGKLALGMGYQPWGLPNYITIH</sequence>
<dbReference type="PANTHER" id="PTHR43083">
    <property type="entry name" value="MANNAN POLYMERASE II"/>
    <property type="match status" value="1"/>
</dbReference>
<dbReference type="AlphaFoldDB" id="A0A8T0GI05"/>
<dbReference type="Pfam" id="PF03452">
    <property type="entry name" value="Anp1"/>
    <property type="match status" value="1"/>
</dbReference>
<protein>
    <recommendedName>
        <fullName evidence="4">Mannan polymerase II complex ANP1 subunit</fullName>
    </recommendedName>
</protein>
<proteinExistence type="inferred from homology"/>
<evidence type="ECO:0008006" key="4">
    <source>
        <dbReference type="Google" id="ProtNLM"/>
    </source>
</evidence>
<accession>A0A8T0GI05</accession>
<comment type="caution">
    <text evidence="2">The sequence shown here is derived from an EMBL/GenBank/DDBJ whole genome shotgun (WGS) entry which is preliminary data.</text>
</comment>
<dbReference type="SUPFAM" id="SSF53448">
    <property type="entry name" value="Nucleotide-diphospho-sugar transferases"/>
    <property type="match status" value="1"/>
</dbReference>
<dbReference type="InterPro" id="IPR029044">
    <property type="entry name" value="Nucleotide-diphossugar_trans"/>
</dbReference>
<dbReference type="Proteomes" id="UP000822688">
    <property type="component" value="Chromosome 11"/>
</dbReference>
<dbReference type="Gene3D" id="3.90.550.10">
    <property type="entry name" value="Spore Coat Polysaccharide Biosynthesis Protein SpsA, Chain A"/>
    <property type="match status" value="1"/>
</dbReference>
<name>A0A8T0GI05_CERPU</name>